<dbReference type="InterPro" id="IPR043129">
    <property type="entry name" value="ATPase_NBD"/>
</dbReference>
<dbReference type="InterPro" id="IPR000890">
    <property type="entry name" value="Aliphatic_acid_kin_short-chain"/>
</dbReference>
<dbReference type="PANTHER" id="PTHR21060:SF3">
    <property type="entry name" value="BUTYRATE KINASE 2-RELATED"/>
    <property type="match status" value="1"/>
</dbReference>
<evidence type="ECO:0000313" key="12">
    <source>
        <dbReference type="Proteomes" id="UP000446866"/>
    </source>
</evidence>
<dbReference type="InterPro" id="IPR011245">
    <property type="entry name" value="Butyrate_kin"/>
</dbReference>
<evidence type="ECO:0000256" key="1">
    <source>
        <dbReference type="ARBA" id="ARBA00004496"/>
    </source>
</evidence>
<reference evidence="11 12" key="1">
    <citation type="submission" date="2018-08" db="EMBL/GenBank/DDBJ databases">
        <title>Murine metabolic-syndrome-specific gut microbial biobank.</title>
        <authorList>
            <person name="Liu C."/>
        </authorList>
    </citation>
    <scope>NUCLEOTIDE SEQUENCE [LARGE SCALE GENOMIC DNA]</scope>
    <source>
        <strain evidence="11 12">28</strain>
    </source>
</reference>
<keyword evidence="12" id="KW-1185">Reference proteome</keyword>
<proteinExistence type="inferred from homology"/>
<organism evidence="11 12">
    <name type="scientific">Anaerotruncus colihominis</name>
    <dbReference type="NCBI Taxonomy" id="169435"/>
    <lineage>
        <taxon>Bacteria</taxon>
        <taxon>Bacillati</taxon>
        <taxon>Bacillota</taxon>
        <taxon>Clostridia</taxon>
        <taxon>Eubacteriales</taxon>
        <taxon>Oscillospiraceae</taxon>
        <taxon>Anaerotruncus</taxon>
    </lineage>
</organism>
<dbReference type="CDD" id="cd24011">
    <property type="entry name" value="ASKHA_NBD_BK"/>
    <property type="match status" value="1"/>
</dbReference>
<dbReference type="GO" id="GO:0005737">
    <property type="term" value="C:cytoplasm"/>
    <property type="evidence" value="ECO:0007669"/>
    <property type="project" value="UniProtKB-SubCell"/>
</dbReference>
<comment type="caution">
    <text evidence="11">The sequence shown here is derived from an EMBL/GenBank/DDBJ whole genome shotgun (WGS) entry which is preliminary data.</text>
</comment>
<dbReference type="GO" id="GO:0006083">
    <property type="term" value="P:acetate metabolic process"/>
    <property type="evidence" value="ECO:0007669"/>
    <property type="project" value="TreeGrafter"/>
</dbReference>
<dbReference type="InterPro" id="IPR023865">
    <property type="entry name" value="Aliphatic_acid_kinase_CS"/>
</dbReference>
<keyword evidence="6 9" id="KW-0418">Kinase</keyword>
<keyword evidence="5 9" id="KW-0547">Nucleotide-binding</keyword>
<dbReference type="Pfam" id="PF00871">
    <property type="entry name" value="Acetate_kinase"/>
    <property type="match status" value="1"/>
</dbReference>
<keyword evidence="3 9" id="KW-0963">Cytoplasm</keyword>
<dbReference type="EMBL" id="QXWK01000011">
    <property type="protein sequence ID" value="NBH61304.1"/>
    <property type="molecule type" value="Genomic_DNA"/>
</dbReference>
<dbReference type="GO" id="GO:0005524">
    <property type="term" value="F:ATP binding"/>
    <property type="evidence" value="ECO:0007669"/>
    <property type="project" value="UniProtKB-KW"/>
</dbReference>
<evidence type="ECO:0000256" key="5">
    <source>
        <dbReference type="ARBA" id="ARBA00022741"/>
    </source>
</evidence>
<dbReference type="NCBIfam" id="NF002834">
    <property type="entry name" value="PRK03011.1-5"/>
    <property type="match status" value="1"/>
</dbReference>
<comment type="similarity">
    <text evidence="2 9 10">Belongs to the acetokinase family.</text>
</comment>
<dbReference type="Gene3D" id="3.30.420.40">
    <property type="match status" value="2"/>
</dbReference>
<evidence type="ECO:0000256" key="6">
    <source>
        <dbReference type="ARBA" id="ARBA00022777"/>
    </source>
</evidence>
<evidence type="ECO:0000256" key="2">
    <source>
        <dbReference type="ARBA" id="ARBA00008748"/>
    </source>
</evidence>
<dbReference type="PROSITE" id="PS01075">
    <property type="entry name" value="ACETATE_KINASE_1"/>
    <property type="match status" value="1"/>
</dbReference>
<dbReference type="EC" id="2.7.2.7" evidence="9"/>
<dbReference type="SUPFAM" id="SSF53067">
    <property type="entry name" value="Actin-like ATPase domain"/>
    <property type="match status" value="2"/>
</dbReference>
<comment type="subcellular location">
    <subcellularLocation>
        <location evidence="1 9">Cytoplasm</location>
    </subcellularLocation>
</comment>
<evidence type="ECO:0000256" key="8">
    <source>
        <dbReference type="ARBA" id="ARBA00048596"/>
    </source>
</evidence>
<dbReference type="PRINTS" id="PR00471">
    <property type="entry name" value="ACETATEKNASE"/>
</dbReference>
<dbReference type="NCBIfam" id="TIGR02707">
    <property type="entry name" value="butyr_kinase"/>
    <property type="match status" value="1"/>
</dbReference>
<dbReference type="Proteomes" id="UP000446866">
    <property type="component" value="Unassembled WGS sequence"/>
</dbReference>
<dbReference type="PANTHER" id="PTHR21060">
    <property type="entry name" value="ACETATE KINASE"/>
    <property type="match status" value="1"/>
</dbReference>
<dbReference type="PIRSF" id="PIRSF036458">
    <property type="entry name" value="Butyrate_kin"/>
    <property type="match status" value="1"/>
</dbReference>
<dbReference type="GO" id="GO:0047761">
    <property type="term" value="F:butyrate kinase activity"/>
    <property type="evidence" value="ECO:0007669"/>
    <property type="project" value="UniProtKB-UniRule"/>
</dbReference>
<protein>
    <recommendedName>
        <fullName evidence="9">Probable butyrate kinase</fullName>
        <shortName evidence="9">BK</shortName>
        <ecNumber evidence="9">2.7.2.7</ecNumber>
    </recommendedName>
    <alternativeName>
        <fullName evidence="9">Branched-chain carboxylic acid kinase</fullName>
    </alternativeName>
</protein>
<dbReference type="GO" id="GO:0008776">
    <property type="term" value="F:acetate kinase activity"/>
    <property type="evidence" value="ECO:0007669"/>
    <property type="project" value="TreeGrafter"/>
</dbReference>
<name>A0A845QIL0_9FIRM</name>
<sequence>MEVKDILVINPGSTSTKIAVYRGEEQQRLLEKNIVHDDEAINAFSCVAAQKDYRKDMILEFLQGEGYDLKNLSAVVGRGGMVYELSGGGYQVNEKLCARMASADIPQHASSLGALLAFAIAEPLETPSYIYDSTMGCDLLETVKITGIAEVEKYGATHLLNSRAQAIKHATSLGGDYHKMQFIVCHMGGGITVNAWKDGKVIDVASYDDGPMAPERSGGVPLLLMKKLCFDGQHTEADIEALISGRGGLYSYLGTKDCREVERRIAAGDDYAALVYEAMALQVGKAIAGLSCTLKGKVDFIILTGGIAHSSKLTGMIADYCGHIGEIVVMAGESEMEALAAGALRMLQGEEEAKEY</sequence>
<accession>A0A845QIL0</accession>
<evidence type="ECO:0000256" key="3">
    <source>
        <dbReference type="ARBA" id="ARBA00022490"/>
    </source>
</evidence>
<evidence type="ECO:0000256" key="7">
    <source>
        <dbReference type="ARBA" id="ARBA00022840"/>
    </source>
</evidence>
<evidence type="ECO:0000256" key="10">
    <source>
        <dbReference type="RuleBase" id="RU003835"/>
    </source>
</evidence>
<evidence type="ECO:0000256" key="9">
    <source>
        <dbReference type="HAMAP-Rule" id="MF_00542"/>
    </source>
</evidence>
<evidence type="ECO:0000313" key="11">
    <source>
        <dbReference type="EMBL" id="NBH61304.1"/>
    </source>
</evidence>
<keyword evidence="4 9" id="KW-0808">Transferase</keyword>
<dbReference type="RefSeq" id="WP_160201589.1">
    <property type="nucleotide sequence ID" value="NZ_QXWK01000011.1"/>
</dbReference>
<dbReference type="PROSITE" id="PS01076">
    <property type="entry name" value="ACETATE_KINASE_2"/>
    <property type="match status" value="1"/>
</dbReference>
<dbReference type="AlphaFoldDB" id="A0A845QIL0"/>
<gene>
    <name evidence="9 11" type="primary">buk</name>
    <name evidence="11" type="ORF">D0435_06525</name>
</gene>
<dbReference type="HAMAP" id="MF_00542">
    <property type="entry name" value="Butyrate_kinase"/>
    <property type="match status" value="1"/>
</dbReference>
<keyword evidence="7 9" id="KW-0067">ATP-binding</keyword>
<evidence type="ECO:0000256" key="4">
    <source>
        <dbReference type="ARBA" id="ARBA00022679"/>
    </source>
</evidence>
<comment type="catalytic activity">
    <reaction evidence="8 9">
        <text>butanoate + ATP = butanoyl phosphate + ADP</text>
        <dbReference type="Rhea" id="RHEA:13585"/>
        <dbReference type="ChEBI" id="CHEBI:17968"/>
        <dbReference type="ChEBI" id="CHEBI:30616"/>
        <dbReference type="ChEBI" id="CHEBI:58079"/>
        <dbReference type="ChEBI" id="CHEBI:456216"/>
        <dbReference type="EC" id="2.7.2.7"/>
    </reaction>
</comment>